<evidence type="ECO:0000313" key="1">
    <source>
        <dbReference type="EMBL" id="SVD79668.1"/>
    </source>
</evidence>
<reference evidence="1" key="1">
    <citation type="submission" date="2018-05" db="EMBL/GenBank/DDBJ databases">
        <authorList>
            <person name="Lanie J.A."/>
            <person name="Ng W.-L."/>
            <person name="Kazmierczak K.M."/>
            <person name="Andrzejewski T.M."/>
            <person name="Davidsen T.M."/>
            <person name="Wayne K.J."/>
            <person name="Tettelin H."/>
            <person name="Glass J.I."/>
            <person name="Rusch D."/>
            <person name="Podicherti R."/>
            <person name="Tsui H.-C.T."/>
            <person name="Winkler M.E."/>
        </authorList>
    </citation>
    <scope>NUCLEOTIDE SEQUENCE</scope>
</reference>
<dbReference type="AlphaFoldDB" id="A0A382YAX3"/>
<name>A0A382YAX3_9ZZZZ</name>
<dbReference type="EMBL" id="UINC01173851">
    <property type="protein sequence ID" value="SVD79668.1"/>
    <property type="molecule type" value="Genomic_DNA"/>
</dbReference>
<sequence>MKLTFVIILKVTNKLIFHLFKGKYLTDYLMEY</sequence>
<organism evidence="1">
    <name type="scientific">marine metagenome</name>
    <dbReference type="NCBI Taxonomy" id="408172"/>
    <lineage>
        <taxon>unclassified sequences</taxon>
        <taxon>metagenomes</taxon>
        <taxon>ecological metagenomes</taxon>
    </lineage>
</organism>
<gene>
    <name evidence="1" type="ORF">METZ01_LOCUS432522</name>
</gene>
<proteinExistence type="predicted"/>
<accession>A0A382YAX3</accession>
<protein>
    <submittedName>
        <fullName evidence="1">Uncharacterized protein</fullName>
    </submittedName>
</protein>